<keyword evidence="5 7" id="KW-0472">Membrane</keyword>
<sequence>MAEGETGRRERRVAVRIAAWLRRHDPGFNALRRAGRAAIVMPLLFLLGGQVLGSPDVALFGAFGTFAMLLFVDFGGPLRERVQAQVALAVVGAVLVCLGTLASDPAWLSAVAMAVVALVVLFAGSVSSVTASAGTSLLLAFILPVMVPGTIATLGPRLLGWGIAAVVSIVAITVLWPAPTREPLRGPAADACRALAARLRAETAYLLSGADPDLLAERERTRAVGDDAVASLHATFLATPYRPTGLSTPARTIVRLVDELTWLNAVIAQFDRLGRPPSGVPEPIHEAAWTVKNAAADVLDESAIVLAEHAGDPTALEDALARLARARAQVEAAMLTHPPARRDAAASNADGDGADAGGWMITALDPGFRAQELAYAVATVAGNISLTARAERRTWWQRMLGRQPGDLRGPVVAAAERASGFVGWNSVWLRNSIRGAIGLGLAVLLAKLTGVEHAFWVVLGTLSVLRSNALSTGQTALRGVLGTVVGVIVGAAALFVIGGNPIVLWIVLPVAILIAGVAPAAISFAAGQAAFTIVIVLLFNIIAPTGWTVGLSRIEDVALGCAVSLVVGLLFWPRGASASLRRALADAYREGMRYLRAVVDAGVGEGARRDERETTRTQSLRAAAASRRLDDAFRTYLAERGTKRRPLAEVSASVTGVAGVRLAGDAILELWDGQEVAGGGTAEAGRVLDASVARLERWYGELATQLAAREPLPQPAPKDPSAPARLADAVADDLESGSADAMGTAVRVIWTADYLEVVRRLQSAIVPPARVLRDDTPRRASERA</sequence>
<feature type="transmembrane region" description="Helical" evidence="7">
    <location>
        <begin position="82"/>
        <end position="101"/>
    </location>
</feature>
<feature type="domain" description="Integral membrane bound transporter" evidence="8">
    <location>
        <begin position="441"/>
        <end position="567"/>
    </location>
</feature>
<keyword evidence="2" id="KW-1003">Cell membrane</keyword>
<dbReference type="Pfam" id="PF13515">
    <property type="entry name" value="FUSC_2"/>
    <property type="match status" value="1"/>
</dbReference>
<keyword evidence="10" id="KW-1185">Reference proteome</keyword>
<feature type="transmembrane region" description="Helical" evidence="7">
    <location>
        <begin position="34"/>
        <end position="52"/>
    </location>
</feature>
<evidence type="ECO:0000259" key="8">
    <source>
        <dbReference type="Pfam" id="PF13515"/>
    </source>
</evidence>
<dbReference type="GO" id="GO:0005886">
    <property type="term" value="C:plasma membrane"/>
    <property type="evidence" value="ECO:0007669"/>
    <property type="project" value="UniProtKB-SubCell"/>
</dbReference>
<evidence type="ECO:0000256" key="7">
    <source>
        <dbReference type="SAM" id="Phobius"/>
    </source>
</evidence>
<evidence type="ECO:0000313" key="9">
    <source>
        <dbReference type="EMBL" id="MBB2968253.1"/>
    </source>
</evidence>
<gene>
    <name evidence="9" type="ORF">FHX33_003023</name>
</gene>
<evidence type="ECO:0000256" key="3">
    <source>
        <dbReference type="ARBA" id="ARBA00022692"/>
    </source>
</evidence>
<feature type="transmembrane region" description="Helical" evidence="7">
    <location>
        <begin position="557"/>
        <end position="573"/>
    </location>
</feature>
<dbReference type="Proteomes" id="UP000538196">
    <property type="component" value="Unassembled WGS sequence"/>
</dbReference>
<feature type="transmembrane region" description="Helical" evidence="7">
    <location>
        <begin position="529"/>
        <end position="551"/>
    </location>
</feature>
<evidence type="ECO:0000313" key="10">
    <source>
        <dbReference type="Proteomes" id="UP000538196"/>
    </source>
</evidence>
<dbReference type="PANTHER" id="PTHR30509:SF9">
    <property type="entry name" value="MULTIDRUG RESISTANCE PROTEIN MDTO"/>
    <property type="match status" value="1"/>
</dbReference>
<comment type="caution">
    <text evidence="9">The sequence shown here is derived from an EMBL/GenBank/DDBJ whole genome shotgun (WGS) entry which is preliminary data.</text>
</comment>
<dbReference type="EMBL" id="JACHVP010000003">
    <property type="protein sequence ID" value="MBB2968253.1"/>
    <property type="molecule type" value="Genomic_DNA"/>
</dbReference>
<feature type="transmembrane region" description="Helical" evidence="7">
    <location>
        <begin position="476"/>
        <end position="496"/>
    </location>
</feature>
<evidence type="ECO:0000256" key="5">
    <source>
        <dbReference type="ARBA" id="ARBA00023136"/>
    </source>
</evidence>
<protein>
    <submittedName>
        <fullName evidence="9">Putative membrane protein YccC</fullName>
    </submittedName>
</protein>
<dbReference type="InterPro" id="IPR049453">
    <property type="entry name" value="Memb_transporter_dom"/>
</dbReference>
<comment type="similarity">
    <text evidence="6">Belongs to the YccS/YhfK family.</text>
</comment>
<dbReference type="RefSeq" id="WP_338092036.1">
    <property type="nucleotide sequence ID" value="NZ_JACHVP010000003.1"/>
</dbReference>
<evidence type="ECO:0000256" key="6">
    <source>
        <dbReference type="ARBA" id="ARBA00043993"/>
    </source>
</evidence>
<evidence type="ECO:0000256" key="2">
    <source>
        <dbReference type="ARBA" id="ARBA00022475"/>
    </source>
</evidence>
<evidence type="ECO:0000256" key="4">
    <source>
        <dbReference type="ARBA" id="ARBA00022989"/>
    </source>
</evidence>
<feature type="transmembrane region" description="Helical" evidence="7">
    <location>
        <begin position="133"/>
        <end position="152"/>
    </location>
</feature>
<reference evidence="9 10" key="1">
    <citation type="submission" date="2020-08" db="EMBL/GenBank/DDBJ databases">
        <title>Sequencing the genomes of 1000 actinobacteria strains.</title>
        <authorList>
            <person name="Klenk H.-P."/>
        </authorList>
    </citation>
    <scope>NUCLEOTIDE SEQUENCE [LARGE SCALE GENOMIC DNA]</scope>
    <source>
        <strain evidence="9 10">DSM 20146</strain>
    </source>
</reference>
<evidence type="ECO:0000256" key="1">
    <source>
        <dbReference type="ARBA" id="ARBA00004651"/>
    </source>
</evidence>
<keyword evidence="4 7" id="KW-1133">Transmembrane helix</keyword>
<name>A0A7W4UYW5_LEIAQ</name>
<organism evidence="9 10">
    <name type="scientific">Leifsonia aquatica</name>
    <name type="common">Corynebacterium aquaticum</name>
    <dbReference type="NCBI Taxonomy" id="144185"/>
    <lineage>
        <taxon>Bacteria</taxon>
        <taxon>Bacillati</taxon>
        <taxon>Actinomycetota</taxon>
        <taxon>Actinomycetes</taxon>
        <taxon>Micrococcales</taxon>
        <taxon>Microbacteriaceae</taxon>
        <taxon>Leifsonia</taxon>
    </lineage>
</organism>
<feature type="transmembrane region" description="Helical" evidence="7">
    <location>
        <begin position="502"/>
        <end position="522"/>
    </location>
</feature>
<dbReference type="AlphaFoldDB" id="A0A7W4UYW5"/>
<dbReference type="PANTHER" id="PTHR30509">
    <property type="entry name" value="P-HYDROXYBENZOIC ACID EFFLUX PUMP SUBUNIT-RELATED"/>
    <property type="match status" value="1"/>
</dbReference>
<keyword evidence="3 7" id="KW-0812">Transmembrane</keyword>
<proteinExistence type="inferred from homology"/>
<feature type="transmembrane region" description="Helical" evidence="7">
    <location>
        <begin position="58"/>
        <end position="75"/>
    </location>
</feature>
<accession>A0A7W4UYW5</accession>
<comment type="subcellular location">
    <subcellularLocation>
        <location evidence="1">Cell membrane</location>
        <topology evidence="1">Multi-pass membrane protein</topology>
    </subcellularLocation>
</comment>
<feature type="transmembrane region" description="Helical" evidence="7">
    <location>
        <begin position="107"/>
        <end position="126"/>
    </location>
</feature>
<feature type="transmembrane region" description="Helical" evidence="7">
    <location>
        <begin position="158"/>
        <end position="176"/>
    </location>
</feature>